<dbReference type="SUPFAM" id="SSF49313">
    <property type="entry name" value="Cadherin-like"/>
    <property type="match status" value="2"/>
</dbReference>
<protein>
    <submittedName>
        <fullName evidence="10">Neural-cadherin</fullName>
    </submittedName>
</protein>
<evidence type="ECO:0000256" key="3">
    <source>
        <dbReference type="ARBA" id="ARBA00022737"/>
    </source>
</evidence>
<dbReference type="InterPro" id="IPR020894">
    <property type="entry name" value="Cadherin_CS"/>
</dbReference>
<dbReference type="PANTHER" id="PTHR24025">
    <property type="entry name" value="DESMOGLEIN FAMILY MEMBER"/>
    <property type="match status" value="1"/>
</dbReference>
<reference evidence="10 11" key="1">
    <citation type="submission" date="2021-06" db="EMBL/GenBank/DDBJ databases">
        <title>Caerostris extrusa draft genome.</title>
        <authorList>
            <person name="Kono N."/>
            <person name="Arakawa K."/>
        </authorList>
    </citation>
    <scope>NUCLEOTIDE SEQUENCE [LARGE SCALE GENOMIC DNA]</scope>
</reference>
<keyword evidence="3" id="KW-0677">Repeat</keyword>
<dbReference type="Pfam" id="PF00028">
    <property type="entry name" value="Cadherin"/>
    <property type="match status" value="1"/>
</dbReference>
<gene>
    <name evidence="10" type="primary">CadN</name>
    <name evidence="10" type="ORF">CEXT_30041</name>
</gene>
<keyword evidence="2" id="KW-0812">Transmembrane</keyword>
<accession>A0AAV4RRE9</accession>
<evidence type="ECO:0000256" key="6">
    <source>
        <dbReference type="ARBA" id="ARBA00022989"/>
    </source>
</evidence>
<evidence type="ECO:0000256" key="8">
    <source>
        <dbReference type="PROSITE-ProRule" id="PRU00043"/>
    </source>
</evidence>
<dbReference type="PROSITE" id="PS00232">
    <property type="entry name" value="CADHERIN_1"/>
    <property type="match status" value="1"/>
</dbReference>
<dbReference type="GO" id="GO:0005886">
    <property type="term" value="C:plasma membrane"/>
    <property type="evidence" value="ECO:0007669"/>
    <property type="project" value="InterPro"/>
</dbReference>
<dbReference type="InterPro" id="IPR002126">
    <property type="entry name" value="Cadherin-like_dom"/>
</dbReference>
<dbReference type="CDD" id="cd11304">
    <property type="entry name" value="Cadherin_repeat"/>
    <property type="match status" value="2"/>
</dbReference>
<proteinExistence type="predicted"/>
<keyword evidence="4 8" id="KW-0106">Calcium</keyword>
<evidence type="ECO:0000259" key="9">
    <source>
        <dbReference type="PROSITE" id="PS50268"/>
    </source>
</evidence>
<evidence type="ECO:0000313" key="10">
    <source>
        <dbReference type="EMBL" id="GIY24315.1"/>
    </source>
</evidence>
<dbReference type="Gene3D" id="2.60.40.60">
    <property type="entry name" value="Cadherins"/>
    <property type="match status" value="3"/>
</dbReference>
<dbReference type="InterPro" id="IPR015919">
    <property type="entry name" value="Cadherin-like_sf"/>
</dbReference>
<feature type="domain" description="Cadherin" evidence="9">
    <location>
        <begin position="114"/>
        <end position="214"/>
    </location>
</feature>
<evidence type="ECO:0000256" key="4">
    <source>
        <dbReference type="ARBA" id="ARBA00022837"/>
    </source>
</evidence>
<dbReference type="GO" id="GO:0005911">
    <property type="term" value="C:cell-cell junction"/>
    <property type="evidence" value="ECO:0007669"/>
    <property type="project" value="TreeGrafter"/>
</dbReference>
<dbReference type="PRINTS" id="PR00205">
    <property type="entry name" value="CADHERIN"/>
</dbReference>
<name>A0AAV4RRE9_CAEEX</name>
<dbReference type="PANTHER" id="PTHR24025:SF23">
    <property type="entry name" value="NEURAL-CADHERIN"/>
    <property type="match status" value="1"/>
</dbReference>
<dbReference type="GO" id="GO:0007156">
    <property type="term" value="P:homophilic cell adhesion via plasma membrane adhesion molecules"/>
    <property type="evidence" value="ECO:0007669"/>
    <property type="project" value="InterPro"/>
</dbReference>
<keyword evidence="5" id="KW-0130">Cell adhesion</keyword>
<keyword evidence="11" id="KW-1185">Reference proteome</keyword>
<dbReference type="PROSITE" id="PS50268">
    <property type="entry name" value="CADHERIN_2"/>
    <property type="match status" value="1"/>
</dbReference>
<organism evidence="10 11">
    <name type="scientific">Caerostris extrusa</name>
    <name type="common">Bark spider</name>
    <name type="synonym">Caerostris bankana</name>
    <dbReference type="NCBI Taxonomy" id="172846"/>
    <lineage>
        <taxon>Eukaryota</taxon>
        <taxon>Metazoa</taxon>
        <taxon>Ecdysozoa</taxon>
        <taxon>Arthropoda</taxon>
        <taxon>Chelicerata</taxon>
        <taxon>Arachnida</taxon>
        <taxon>Araneae</taxon>
        <taxon>Araneomorphae</taxon>
        <taxon>Entelegynae</taxon>
        <taxon>Araneoidea</taxon>
        <taxon>Araneidae</taxon>
        <taxon>Caerostris</taxon>
    </lineage>
</organism>
<evidence type="ECO:0000256" key="2">
    <source>
        <dbReference type="ARBA" id="ARBA00022692"/>
    </source>
</evidence>
<dbReference type="SMART" id="SM00112">
    <property type="entry name" value="CA"/>
    <property type="match status" value="2"/>
</dbReference>
<keyword evidence="6" id="KW-1133">Transmembrane helix</keyword>
<keyword evidence="7" id="KW-0472">Membrane</keyword>
<dbReference type="AlphaFoldDB" id="A0AAV4RRE9"/>
<evidence type="ECO:0000313" key="11">
    <source>
        <dbReference type="Proteomes" id="UP001054945"/>
    </source>
</evidence>
<dbReference type="GO" id="GO:0005509">
    <property type="term" value="F:calcium ion binding"/>
    <property type="evidence" value="ECO:0007669"/>
    <property type="project" value="UniProtKB-UniRule"/>
</dbReference>
<comment type="caution">
    <text evidence="10">The sequence shown here is derived from an EMBL/GenBank/DDBJ whole genome shotgun (WGS) entry which is preliminary data.</text>
</comment>
<evidence type="ECO:0000256" key="7">
    <source>
        <dbReference type="ARBA" id="ARBA00023136"/>
    </source>
</evidence>
<dbReference type="InterPro" id="IPR050971">
    <property type="entry name" value="Cadherin-domain_protein"/>
</dbReference>
<dbReference type="EMBL" id="BPLR01008380">
    <property type="protein sequence ID" value="GIY24315.1"/>
    <property type="molecule type" value="Genomic_DNA"/>
</dbReference>
<comment type="subcellular location">
    <subcellularLocation>
        <location evidence="1">Membrane</location>
    </subcellularLocation>
</comment>
<evidence type="ECO:0000256" key="1">
    <source>
        <dbReference type="ARBA" id="ARBA00004370"/>
    </source>
</evidence>
<dbReference type="Proteomes" id="UP001054945">
    <property type="component" value="Unassembled WGS sequence"/>
</dbReference>
<evidence type="ECO:0000256" key="5">
    <source>
        <dbReference type="ARBA" id="ARBA00022889"/>
    </source>
</evidence>
<sequence>MPPPGFEPEAFGTNSQSSSQLAISPRVVCSSAIYSGSRLNHLGIKVPSEISLTENEISPFFTLLSDGSLISTSNLSHFIDKPIDLIIQEKLDDQTVIQNLKIHVRNRNRMLLFPKSEYHGYIFENEPNNTIVKVEDSLAAMNAIGNVTYSLSGSDDFAILQKGGIIHLISMKKLDRELQKQYSLILNATDAYGSTANTNIKVNVKDVNDNVPKFPIEYYIWNISLDTPQYSKIGKVQAYDADGDKPVYLFYSTNTRPFVIVPQTGEILLMGKLEPRNYNIFVAATDNRDEPIVIGPAARVQIKVSDRNVIEDSNRSLRRQKRSIRQTKTYEHFLESDGNTPGKVMFRLDSVHPDEVFSLENESRWIDVDHNGDVKVKEPWDYEQLEREKTIDFWVKIRAPQQPGKL</sequence>